<proteinExistence type="predicted"/>
<dbReference type="AlphaFoldDB" id="A0A6N3X3H5"/>
<dbReference type="Proteomes" id="UP000035054">
    <property type="component" value="Unassembled WGS sequence"/>
</dbReference>
<accession>A0A6N3X3H5</accession>
<evidence type="ECO:0000313" key="1">
    <source>
        <dbReference type="EMBL" id="KKZ14128.1"/>
    </source>
</evidence>
<comment type="caution">
    <text evidence="1">The sequence shown here is derived from an EMBL/GenBank/DDBJ whole genome shotgun (WGS) entry which is preliminary data.</text>
</comment>
<gene>
    <name evidence="1" type="ORF">TH68_05665</name>
</gene>
<protein>
    <submittedName>
        <fullName evidence="1">Uncharacterized protein</fullName>
    </submittedName>
</protein>
<dbReference type="EMBL" id="JXUO01000186">
    <property type="protein sequence ID" value="KKZ14128.1"/>
    <property type="molecule type" value="Genomic_DNA"/>
</dbReference>
<sequence length="79" mass="8761">MRTINIIELLKEGFRYKIKTQAVLSCTETVPMLLKEVLASGHGPCLGRLIGRQLHCSENIVLEFPPTSIHNMIESGRAG</sequence>
<organism evidence="1 2">
    <name type="scientific">Candidatus Synechococcus spongiarum 142</name>
    <dbReference type="NCBI Taxonomy" id="1608213"/>
    <lineage>
        <taxon>Bacteria</taxon>
        <taxon>Bacillati</taxon>
        <taxon>Cyanobacteriota</taxon>
        <taxon>Cyanophyceae</taxon>
        <taxon>Synechococcales</taxon>
        <taxon>Synechococcaceae</taxon>
        <taxon>Synechococcus</taxon>
    </lineage>
</organism>
<name>A0A6N3X3H5_9SYNE</name>
<reference evidence="1 2" key="1">
    <citation type="submission" date="2015-01" db="EMBL/GenBank/DDBJ databases">
        <title>Lifestyle Evolution in Cyanobacterial Symbionts of Sponges.</title>
        <authorList>
            <person name="Burgsdorf I."/>
            <person name="Slaby B.M."/>
            <person name="Handley K.M."/>
            <person name="Haber M."/>
            <person name="Blom J."/>
            <person name="Marshall C.W."/>
            <person name="Gilbert J.A."/>
            <person name="Hentschel U."/>
            <person name="Steindler L."/>
        </authorList>
    </citation>
    <scope>NUCLEOTIDE SEQUENCE [LARGE SCALE GENOMIC DNA]</scope>
    <source>
        <strain evidence="1">142</strain>
    </source>
</reference>
<evidence type="ECO:0000313" key="2">
    <source>
        <dbReference type="Proteomes" id="UP000035054"/>
    </source>
</evidence>